<keyword evidence="4" id="KW-0808">Transferase</keyword>
<comment type="similarity">
    <text evidence="1">Belongs to the bacterial sugar transferase family.</text>
</comment>
<dbReference type="PANTHER" id="PTHR30576">
    <property type="entry name" value="COLANIC BIOSYNTHESIS UDP-GLUCOSE LIPID CARRIER TRANSFERASE"/>
    <property type="match status" value="1"/>
</dbReference>
<dbReference type="PANTHER" id="PTHR30576:SF8">
    <property type="entry name" value="UNDECAPRENYL-PHOSPHATE GALACTOSE PHOSPHOTRANSFERASE"/>
    <property type="match status" value="1"/>
</dbReference>
<reference evidence="4 5" key="1">
    <citation type="journal article" date="2005" name="Int. J. Syst. Evol. Microbiol.">
        <title>Halobacillus yeomjeoni sp. nov., isolated from a marine solar saltern in Korea.</title>
        <authorList>
            <person name="Yoon J.H."/>
            <person name="Kang S.J."/>
            <person name="Lee C.H."/>
            <person name="Oh H.W."/>
            <person name="Oh T.K."/>
        </authorList>
    </citation>
    <scope>NUCLEOTIDE SEQUENCE [LARGE SCALE GENOMIC DNA]</scope>
    <source>
        <strain evidence="4 5">KCTC 3957</strain>
    </source>
</reference>
<dbReference type="Proteomes" id="UP000614490">
    <property type="component" value="Unassembled WGS sequence"/>
</dbReference>
<evidence type="ECO:0000256" key="1">
    <source>
        <dbReference type="ARBA" id="ARBA00006464"/>
    </source>
</evidence>
<dbReference type="GO" id="GO:0016780">
    <property type="term" value="F:phosphotransferase activity, for other substituted phosphate groups"/>
    <property type="evidence" value="ECO:0007669"/>
    <property type="project" value="TreeGrafter"/>
</dbReference>
<comment type="caution">
    <text evidence="4">The sequence shown here is derived from an EMBL/GenBank/DDBJ whole genome shotgun (WGS) entry which is preliminary data.</text>
</comment>
<evidence type="ECO:0000313" key="4">
    <source>
        <dbReference type="EMBL" id="MBH0230808.1"/>
    </source>
</evidence>
<proteinExistence type="inferred from homology"/>
<organism evidence="4 5">
    <name type="scientific">Halobacillus yeomjeoni</name>
    <dbReference type="NCBI Taxonomy" id="311194"/>
    <lineage>
        <taxon>Bacteria</taxon>
        <taxon>Bacillati</taxon>
        <taxon>Bacillota</taxon>
        <taxon>Bacilli</taxon>
        <taxon>Bacillales</taxon>
        <taxon>Bacillaceae</taxon>
        <taxon>Halobacillus</taxon>
    </lineage>
</organism>
<sequence length="217" mass="25533">MKRLLDVIVSLLILTLFSVIIAGTAIVVRWKLGAPIIYTQERIGYQGKPFRIFKFRTMTNELDYEGELLPDEMRMTKVGKWIRKMSLDEFPQLINVLKGEMSLIGPRPLLSRYLPYYTEQEAKRHHVRPGITGYAQVHGRNYVNWKRRFELDVHYVENQSFWLDLAIIFKTIKLVLKREDIEDVPGQSMLDFDVERKLELQKNEPAEGGQVHDYSYL</sequence>
<dbReference type="Pfam" id="PF02397">
    <property type="entry name" value="Bac_transf"/>
    <property type="match status" value="1"/>
</dbReference>
<accession>A0A931HWL6</accession>
<feature type="domain" description="Bacterial sugar transferase" evidence="3">
    <location>
        <begin position="2"/>
        <end position="177"/>
    </location>
</feature>
<dbReference type="InterPro" id="IPR003362">
    <property type="entry name" value="Bact_transf"/>
</dbReference>
<keyword evidence="5" id="KW-1185">Reference proteome</keyword>
<evidence type="ECO:0000256" key="2">
    <source>
        <dbReference type="SAM" id="Phobius"/>
    </source>
</evidence>
<keyword evidence="2" id="KW-0472">Membrane</keyword>
<dbReference type="AlphaFoldDB" id="A0A931HWL6"/>
<keyword evidence="2" id="KW-1133">Transmembrane helix</keyword>
<evidence type="ECO:0000259" key="3">
    <source>
        <dbReference type="Pfam" id="PF02397"/>
    </source>
</evidence>
<gene>
    <name evidence="4" type="ORF">H0267_11330</name>
</gene>
<feature type="transmembrane region" description="Helical" evidence="2">
    <location>
        <begin position="7"/>
        <end position="30"/>
    </location>
</feature>
<keyword evidence="2" id="KW-0812">Transmembrane</keyword>
<dbReference type="EMBL" id="JADZSC010000002">
    <property type="protein sequence ID" value="MBH0230808.1"/>
    <property type="molecule type" value="Genomic_DNA"/>
</dbReference>
<dbReference type="RefSeq" id="WP_197317419.1">
    <property type="nucleotide sequence ID" value="NZ_JADZSC010000002.1"/>
</dbReference>
<name>A0A931HWL6_9BACI</name>
<protein>
    <submittedName>
        <fullName evidence="4">Sugar transferase</fullName>
    </submittedName>
</protein>
<evidence type="ECO:0000313" key="5">
    <source>
        <dbReference type="Proteomes" id="UP000614490"/>
    </source>
</evidence>